<evidence type="ECO:0000313" key="4">
    <source>
        <dbReference type="EMBL" id="CAE7319538.1"/>
    </source>
</evidence>
<feature type="domain" description="EF-hand" evidence="3">
    <location>
        <begin position="53"/>
        <end position="88"/>
    </location>
</feature>
<dbReference type="OrthoDB" id="448672at2759"/>
<dbReference type="EMBL" id="CAJNIZ010011447">
    <property type="protein sequence ID" value="CAE7319538.1"/>
    <property type="molecule type" value="Genomic_DNA"/>
</dbReference>
<organism evidence="4 5">
    <name type="scientific">Symbiodinium pilosum</name>
    <name type="common">Dinoflagellate</name>
    <dbReference type="NCBI Taxonomy" id="2952"/>
    <lineage>
        <taxon>Eukaryota</taxon>
        <taxon>Sar</taxon>
        <taxon>Alveolata</taxon>
        <taxon>Dinophyceae</taxon>
        <taxon>Suessiales</taxon>
        <taxon>Symbiodiniaceae</taxon>
        <taxon>Symbiodinium</taxon>
    </lineage>
</organism>
<proteinExistence type="predicted"/>
<dbReference type="Gene3D" id="1.10.238.10">
    <property type="entry name" value="EF-hand"/>
    <property type="match status" value="1"/>
</dbReference>
<accession>A0A812P612</accession>
<dbReference type="InterPro" id="IPR002048">
    <property type="entry name" value="EF_hand_dom"/>
</dbReference>
<evidence type="ECO:0000256" key="1">
    <source>
        <dbReference type="ARBA" id="ARBA00022837"/>
    </source>
</evidence>
<feature type="compositionally biased region" description="Polar residues" evidence="2">
    <location>
        <begin position="1"/>
        <end position="13"/>
    </location>
</feature>
<dbReference type="Pfam" id="PF13405">
    <property type="entry name" value="EF-hand_6"/>
    <property type="match status" value="1"/>
</dbReference>
<dbReference type="PROSITE" id="PS50222">
    <property type="entry name" value="EF_HAND_2"/>
    <property type="match status" value="1"/>
</dbReference>
<dbReference type="Proteomes" id="UP000649617">
    <property type="component" value="Unassembled WGS sequence"/>
</dbReference>
<dbReference type="GO" id="GO:0005509">
    <property type="term" value="F:calcium ion binding"/>
    <property type="evidence" value="ECO:0007669"/>
    <property type="project" value="InterPro"/>
</dbReference>
<keyword evidence="1" id="KW-0106">Calcium</keyword>
<dbReference type="PROSITE" id="PS00018">
    <property type="entry name" value="EF_HAND_1"/>
    <property type="match status" value="1"/>
</dbReference>
<name>A0A812P612_SYMPI</name>
<dbReference type="AlphaFoldDB" id="A0A812P612"/>
<evidence type="ECO:0000313" key="5">
    <source>
        <dbReference type="Proteomes" id="UP000649617"/>
    </source>
</evidence>
<evidence type="ECO:0000256" key="2">
    <source>
        <dbReference type="SAM" id="MobiDB-lite"/>
    </source>
</evidence>
<dbReference type="SUPFAM" id="SSF47473">
    <property type="entry name" value="EF-hand"/>
    <property type="match status" value="1"/>
</dbReference>
<sequence length="105" mass="11487">MSVQGNRLSIISQEDSESPADGVSSSAVDAEEEDGYTKDEWMEFFVEEGLAADQLAVLEQIFQKLDTSGDGILSADELNAALNDRSLQMSAETRQALVDFMYDVT</sequence>
<protein>
    <recommendedName>
        <fullName evidence="3">EF-hand domain-containing protein</fullName>
    </recommendedName>
</protein>
<dbReference type="InterPro" id="IPR011992">
    <property type="entry name" value="EF-hand-dom_pair"/>
</dbReference>
<feature type="region of interest" description="Disordered" evidence="2">
    <location>
        <begin position="1"/>
        <end position="34"/>
    </location>
</feature>
<comment type="caution">
    <text evidence="4">The sequence shown here is derived from an EMBL/GenBank/DDBJ whole genome shotgun (WGS) entry which is preliminary data.</text>
</comment>
<reference evidence="4" key="1">
    <citation type="submission" date="2021-02" db="EMBL/GenBank/DDBJ databases">
        <authorList>
            <person name="Dougan E. K."/>
            <person name="Rhodes N."/>
            <person name="Thang M."/>
            <person name="Chan C."/>
        </authorList>
    </citation>
    <scope>NUCLEOTIDE SEQUENCE</scope>
</reference>
<gene>
    <name evidence="4" type="ORF">SPIL2461_LOCUS7370</name>
</gene>
<keyword evidence="5" id="KW-1185">Reference proteome</keyword>
<dbReference type="InterPro" id="IPR018247">
    <property type="entry name" value="EF_Hand_1_Ca_BS"/>
</dbReference>
<evidence type="ECO:0000259" key="3">
    <source>
        <dbReference type="PROSITE" id="PS50222"/>
    </source>
</evidence>